<dbReference type="PANTHER" id="PTHR46494:SF1">
    <property type="entry name" value="CORA FAMILY METAL ION TRANSPORTER (EUROFUNG)"/>
    <property type="match status" value="1"/>
</dbReference>
<name>A0A3N4KYY9_9PEZI</name>
<dbReference type="InterPro" id="IPR002523">
    <property type="entry name" value="MgTranspt_CorA/ZnTranspt_ZntB"/>
</dbReference>
<comment type="subcellular location">
    <subcellularLocation>
        <location evidence="1">Cell membrane</location>
        <topology evidence="1">Multi-pass membrane protein</topology>
    </subcellularLocation>
</comment>
<evidence type="ECO:0008006" key="8">
    <source>
        <dbReference type="Google" id="ProtNLM"/>
    </source>
</evidence>
<dbReference type="InterPro" id="IPR045863">
    <property type="entry name" value="CorA_TM1_TM2"/>
</dbReference>
<evidence type="ECO:0000313" key="7">
    <source>
        <dbReference type="Proteomes" id="UP000277580"/>
    </source>
</evidence>
<evidence type="ECO:0000256" key="1">
    <source>
        <dbReference type="ARBA" id="ARBA00004651"/>
    </source>
</evidence>
<dbReference type="InParanoid" id="A0A3N4KYY9"/>
<dbReference type="EMBL" id="ML119112">
    <property type="protein sequence ID" value="RPB15747.1"/>
    <property type="molecule type" value="Genomic_DNA"/>
</dbReference>
<protein>
    <recommendedName>
        <fullName evidence="8">Cora-domain-containing protein</fullName>
    </recommendedName>
</protein>
<dbReference type="GO" id="GO:0005886">
    <property type="term" value="C:plasma membrane"/>
    <property type="evidence" value="ECO:0007669"/>
    <property type="project" value="UniProtKB-SubCell"/>
</dbReference>
<keyword evidence="4 5" id="KW-0472">Membrane</keyword>
<dbReference type="Pfam" id="PF01544">
    <property type="entry name" value="CorA"/>
    <property type="match status" value="1"/>
</dbReference>
<keyword evidence="3 5" id="KW-1133">Transmembrane helix</keyword>
<evidence type="ECO:0000256" key="2">
    <source>
        <dbReference type="ARBA" id="ARBA00022692"/>
    </source>
</evidence>
<dbReference type="GO" id="GO:0050897">
    <property type="term" value="F:cobalt ion binding"/>
    <property type="evidence" value="ECO:0007669"/>
    <property type="project" value="TreeGrafter"/>
</dbReference>
<dbReference type="PANTHER" id="PTHR46494">
    <property type="entry name" value="CORA FAMILY METAL ION TRANSPORTER (EUROFUNG)"/>
    <property type="match status" value="1"/>
</dbReference>
<dbReference type="AlphaFoldDB" id="A0A3N4KYY9"/>
<evidence type="ECO:0000256" key="4">
    <source>
        <dbReference type="ARBA" id="ARBA00023136"/>
    </source>
</evidence>
<proteinExistence type="predicted"/>
<feature type="transmembrane region" description="Helical" evidence="5">
    <location>
        <begin position="58"/>
        <end position="77"/>
    </location>
</feature>
<feature type="transmembrane region" description="Helical" evidence="5">
    <location>
        <begin position="89"/>
        <end position="109"/>
    </location>
</feature>
<dbReference type="GO" id="GO:0015087">
    <property type="term" value="F:cobalt ion transmembrane transporter activity"/>
    <property type="evidence" value="ECO:0007669"/>
    <property type="project" value="TreeGrafter"/>
</dbReference>
<keyword evidence="2 5" id="KW-0812">Transmembrane</keyword>
<evidence type="ECO:0000256" key="3">
    <source>
        <dbReference type="ARBA" id="ARBA00022989"/>
    </source>
</evidence>
<dbReference type="GO" id="GO:0000287">
    <property type="term" value="F:magnesium ion binding"/>
    <property type="evidence" value="ECO:0007669"/>
    <property type="project" value="TreeGrafter"/>
</dbReference>
<keyword evidence="7" id="KW-1185">Reference proteome</keyword>
<gene>
    <name evidence="6" type="ORF">P167DRAFT_413153</name>
</gene>
<organism evidence="6 7">
    <name type="scientific">Morchella conica CCBAS932</name>
    <dbReference type="NCBI Taxonomy" id="1392247"/>
    <lineage>
        <taxon>Eukaryota</taxon>
        <taxon>Fungi</taxon>
        <taxon>Dikarya</taxon>
        <taxon>Ascomycota</taxon>
        <taxon>Pezizomycotina</taxon>
        <taxon>Pezizomycetes</taxon>
        <taxon>Pezizales</taxon>
        <taxon>Morchellaceae</taxon>
        <taxon>Morchella</taxon>
    </lineage>
</organism>
<dbReference type="SUPFAM" id="SSF144083">
    <property type="entry name" value="Magnesium transport protein CorA, transmembrane region"/>
    <property type="match status" value="1"/>
</dbReference>
<dbReference type="OrthoDB" id="5428055at2759"/>
<reference evidence="6 7" key="1">
    <citation type="journal article" date="2018" name="Nat. Ecol. Evol.">
        <title>Pezizomycetes genomes reveal the molecular basis of ectomycorrhizal truffle lifestyle.</title>
        <authorList>
            <person name="Murat C."/>
            <person name="Payen T."/>
            <person name="Noel B."/>
            <person name="Kuo A."/>
            <person name="Morin E."/>
            <person name="Chen J."/>
            <person name="Kohler A."/>
            <person name="Krizsan K."/>
            <person name="Balestrini R."/>
            <person name="Da Silva C."/>
            <person name="Montanini B."/>
            <person name="Hainaut M."/>
            <person name="Levati E."/>
            <person name="Barry K.W."/>
            <person name="Belfiori B."/>
            <person name="Cichocki N."/>
            <person name="Clum A."/>
            <person name="Dockter R.B."/>
            <person name="Fauchery L."/>
            <person name="Guy J."/>
            <person name="Iotti M."/>
            <person name="Le Tacon F."/>
            <person name="Lindquist E.A."/>
            <person name="Lipzen A."/>
            <person name="Malagnac F."/>
            <person name="Mello A."/>
            <person name="Molinier V."/>
            <person name="Miyauchi S."/>
            <person name="Poulain J."/>
            <person name="Riccioni C."/>
            <person name="Rubini A."/>
            <person name="Sitrit Y."/>
            <person name="Splivallo R."/>
            <person name="Traeger S."/>
            <person name="Wang M."/>
            <person name="Zifcakova L."/>
            <person name="Wipf D."/>
            <person name="Zambonelli A."/>
            <person name="Paolocci F."/>
            <person name="Nowrousian M."/>
            <person name="Ottonello S."/>
            <person name="Baldrian P."/>
            <person name="Spatafora J.W."/>
            <person name="Henrissat B."/>
            <person name="Nagy L.G."/>
            <person name="Aury J.M."/>
            <person name="Wincker P."/>
            <person name="Grigoriev I.V."/>
            <person name="Bonfante P."/>
            <person name="Martin F.M."/>
        </authorList>
    </citation>
    <scope>NUCLEOTIDE SEQUENCE [LARGE SCALE GENOMIC DNA]</scope>
    <source>
        <strain evidence="6 7">CCBAS932</strain>
    </source>
</reference>
<dbReference type="GO" id="GO:0015095">
    <property type="term" value="F:magnesium ion transmembrane transporter activity"/>
    <property type="evidence" value="ECO:0007669"/>
    <property type="project" value="TreeGrafter"/>
</dbReference>
<dbReference type="Proteomes" id="UP000277580">
    <property type="component" value="Unassembled WGS sequence"/>
</dbReference>
<evidence type="ECO:0000256" key="5">
    <source>
        <dbReference type="SAM" id="Phobius"/>
    </source>
</evidence>
<dbReference type="Gene3D" id="1.20.58.340">
    <property type="entry name" value="Magnesium transport protein CorA, transmembrane region"/>
    <property type="match status" value="1"/>
</dbReference>
<sequence length="213" mass="24576">MPQIKELKKRINDFESSCERKIKDLVDETKIMIDLEFSLVSIAEARRSIEMSMSMKRLSWITFIFLPLTFCSGLFGMNVNVLEQNPSWLWYPAIAVPILGSALIVWLLFKYIPVGIWIEQRVGTWIEKNIGAPIEAKLIGSPGRPPLMSPYRQDENTNPWGLGITHSMEPLPRSHAASRWQQAYRTRERNPTQWLRRKTRGNQAGGDHIVDVR</sequence>
<accession>A0A3N4KYY9</accession>
<evidence type="ECO:0000313" key="6">
    <source>
        <dbReference type="EMBL" id="RPB15747.1"/>
    </source>
</evidence>